<dbReference type="Proteomes" id="UP001344906">
    <property type="component" value="Unassembled WGS sequence"/>
</dbReference>
<evidence type="ECO:0000256" key="1">
    <source>
        <dbReference type="SAM" id="Phobius"/>
    </source>
</evidence>
<evidence type="ECO:0000313" key="2">
    <source>
        <dbReference type="EMBL" id="GLV60276.1"/>
    </source>
</evidence>
<feature type="transmembrane region" description="Helical" evidence="1">
    <location>
        <begin position="25"/>
        <end position="45"/>
    </location>
</feature>
<keyword evidence="1" id="KW-1133">Transmembrane helix</keyword>
<organism evidence="2 3">
    <name type="scientific">Dictyobacter halimunensis</name>
    <dbReference type="NCBI Taxonomy" id="3026934"/>
    <lineage>
        <taxon>Bacteria</taxon>
        <taxon>Bacillati</taxon>
        <taxon>Chloroflexota</taxon>
        <taxon>Ktedonobacteria</taxon>
        <taxon>Ktedonobacterales</taxon>
        <taxon>Dictyobacteraceae</taxon>
        <taxon>Dictyobacter</taxon>
    </lineage>
</organism>
<accession>A0ABQ6G2F0</accession>
<sequence length="204" mass="22783">MTQTQSPSDKVTTKVYKMNDNVQKMWWAIPIFGIGMGAILLVAALRMSYVDIATRAMLIGGAVIIALIGILVFLGARHIRLVTSSRGVTLYGIGYTVYTPWSNIKKLATDQYGGNSMYGTRFYQPSRTYEGFLFYRPAVSGLPVKEGMRRNVAVIHGWALMGVQISRYTNMLPLTGFLNDFTRKELLNDAKKYAPDTFGIFGKK</sequence>
<gene>
    <name evidence="2" type="ORF">KDH_70960</name>
</gene>
<keyword evidence="1" id="KW-0812">Transmembrane</keyword>
<keyword evidence="1" id="KW-0472">Membrane</keyword>
<reference evidence="2 3" key="1">
    <citation type="submission" date="2023-02" db="EMBL/GenBank/DDBJ databases">
        <title>Dictyobacter halimunensis sp. nov., a new member of the class Ktedonobacteria from forest soil in a geothermal area.</title>
        <authorList>
            <person name="Rachmania M.K."/>
            <person name="Ningsih F."/>
            <person name="Sakai Y."/>
            <person name="Yabe S."/>
            <person name="Yokota A."/>
            <person name="Sjamsuridzal W."/>
        </authorList>
    </citation>
    <scope>NUCLEOTIDE SEQUENCE [LARGE SCALE GENOMIC DNA]</scope>
    <source>
        <strain evidence="2 3">S3.2.2.5</strain>
    </source>
</reference>
<dbReference type="RefSeq" id="WP_338257299.1">
    <property type="nucleotide sequence ID" value="NZ_BSRI01000002.1"/>
</dbReference>
<proteinExistence type="predicted"/>
<evidence type="ECO:0000313" key="3">
    <source>
        <dbReference type="Proteomes" id="UP001344906"/>
    </source>
</evidence>
<feature type="transmembrane region" description="Helical" evidence="1">
    <location>
        <begin position="57"/>
        <end position="76"/>
    </location>
</feature>
<protein>
    <submittedName>
        <fullName evidence="2">Uncharacterized protein</fullName>
    </submittedName>
</protein>
<comment type="caution">
    <text evidence="2">The sequence shown here is derived from an EMBL/GenBank/DDBJ whole genome shotgun (WGS) entry which is preliminary data.</text>
</comment>
<name>A0ABQ6G2F0_9CHLR</name>
<keyword evidence="3" id="KW-1185">Reference proteome</keyword>
<dbReference type="EMBL" id="BSRI01000002">
    <property type="protein sequence ID" value="GLV60276.1"/>
    <property type="molecule type" value="Genomic_DNA"/>
</dbReference>